<evidence type="ECO:0000256" key="1">
    <source>
        <dbReference type="SAM" id="MobiDB-lite"/>
    </source>
</evidence>
<dbReference type="RefSeq" id="WP_154780556.1">
    <property type="nucleotide sequence ID" value="NZ_WMBC01000009.1"/>
</dbReference>
<proteinExistence type="predicted"/>
<feature type="region of interest" description="Disordered" evidence="1">
    <location>
        <begin position="217"/>
        <end position="258"/>
    </location>
</feature>
<feature type="compositionally biased region" description="Polar residues" evidence="1">
    <location>
        <begin position="148"/>
        <end position="162"/>
    </location>
</feature>
<name>A0A844GI72_9FIRM</name>
<reference evidence="2 3" key="1">
    <citation type="submission" date="2019-11" db="EMBL/GenBank/DDBJ databases">
        <title>Draft genome sequence of Blautia luti DSM 14534T, isolated from human stool.</title>
        <authorList>
            <person name="Ortiz R."/>
            <person name="Melis-Arcos F."/>
            <person name="Covarrubias P."/>
            <person name="Cardenas J.P."/>
            <person name="Perez-Donoso J."/>
            <person name="Almonacid D."/>
        </authorList>
    </citation>
    <scope>NUCLEOTIDE SEQUENCE [LARGE SCALE GENOMIC DNA]</scope>
    <source>
        <strain evidence="2 3">DSM 14534</strain>
    </source>
</reference>
<dbReference type="Proteomes" id="UP000437824">
    <property type="component" value="Unassembled WGS sequence"/>
</dbReference>
<organism evidence="2 3">
    <name type="scientific">Blautia luti DSM 14534 = JCM 17040</name>
    <dbReference type="NCBI Taxonomy" id="649762"/>
    <lineage>
        <taxon>Bacteria</taxon>
        <taxon>Bacillati</taxon>
        <taxon>Bacillota</taxon>
        <taxon>Clostridia</taxon>
        <taxon>Lachnospirales</taxon>
        <taxon>Lachnospiraceae</taxon>
        <taxon>Blautia</taxon>
    </lineage>
</organism>
<dbReference type="AlphaFoldDB" id="A0A844GI72"/>
<comment type="caution">
    <text evidence="2">The sequence shown here is derived from an EMBL/GenBank/DDBJ whole genome shotgun (WGS) entry which is preliminary data.</text>
</comment>
<evidence type="ECO:0000313" key="2">
    <source>
        <dbReference type="EMBL" id="MTD61803.1"/>
    </source>
</evidence>
<protein>
    <submittedName>
        <fullName evidence="2">Uncharacterized protein</fullName>
    </submittedName>
</protein>
<feature type="compositionally biased region" description="Polar residues" evidence="1">
    <location>
        <begin position="227"/>
        <end position="257"/>
    </location>
</feature>
<gene>
    <name evidence="2" type="ORF">GKZ57_11210</name>
</gene>
<evidence type="ECO:0000313" key="3">
    <source>
        <dbReference type="Proteomes" id="UP000437824"/>
    </source>
</evidence>
<dbReference type="EMBL" id="WMBC01000009">
    <property type="protein sequence ID" value="MTD61803.1"/>
    <property type="molecule type" value="Genomic_DNA"/>
</dbReference>
<feature type="region of interest" description="Disordered" evidence="1">
    <location>
        <begin position="134"/>
        <end position="179"/>
    </location>
</feature>
<sequence>MSGYRRFIAYVYEYLNGKKSGNCGFIKVEVRDQQCRMEIHLHCPGLAGEISCKVYGFARKDGLMNGILLGTCETEKETIEFLLETDASNLNDSGISLGKIGGMVLLTDSGNFFATEWDDQPVRPDNFVEMKPADDASQAHGIPRQEISADQDSISEPSVAKQSTDDALESEVSIEPVLSVQPENPVSAVIPSSSAVPQESTVSTESTIPTGAAVSAESAFPAEPAISTESADSGPEVSSTPARPDNNNSTADSSSLEEFTPFTDGEFTVAWKIHPKDLCRISKRCNALRNNRFIQYGHYNFGHLLLGQRNDGQYILGIPGGYSQQERFMANMFGFPYFKESSYIELPGVRGGYWYTLVNAPNFH</sequence>
<accession>A0A844GI72</accession>